<gene>
    <name evidence="2" type="ORF">EAH_00036110</name>
</gene>
<dbReference type="GeneID" id="25271681"/>
<dbReference type="EMBL" id="HG673399">
    <property type="protein sequence ID" value="CDI83339.1"/>
    <property type="molecule type" value="Genomic_DNA"/>
</dbReference>
<keyword evidence="3" id="KW-1185">Reference proteome</keyword>
<dbReference type="OrthoDB" id="10555394at2759"/>
<accession>U6GXR4</accession>
<feature type="region of interest" description="Disordered" evidence="1">
    <location>
        <begin position="1"/>
        <end position="23"/>
    </location>
</feature>
<protein>
    <submittedName>
        <fullName evidence="2">Uncharacterized protein</fullName>
    </submittedName>
</protein>
<dbReference type="AlphaFoldDB" id="U6GXR4"/>
<name>U6GXR4_EIMAC</name>
<dbReference type="Proteomes" id="UP000018050">
    <property type="component" value="Unassembled WGS sequence"/>
</dbReference>
<evidence type="ECO:0000313" key="3">
    <source>
        <dbReference type="Proteomes" id="UP000018050"/>
    </source>
</evidence>
<organism evidence="2 3">
    <name type="scientific">Eimeria acervulina</name>
    <name type="common">Coccidian parasite</name>
    <dbReference type="NCBI Taxonomy" id="5801"/>
    <lineage>
        <taxon>Eukaryota</taxon>
        <taxon>Sar</taxon>
        <taxon>Alveolata</taxon>
        <taxon>Apicomplexa</taxon>
        <taxon>Conoidasida</taxon>
        <taxon>Coccidia</taxon>
        <taxon>Eucoccidiorida</taxon>
        <taxon>Eimeriorina</taxon>
        <taxon>Eimeriidae</taxon>
        <taxon>Eimeria</taxon>
    </lineage>
</organism>
<evidence type="ECO:0000256" key="1">
    <source>
        <dbReference type="SAM" id="MobiDB-lite"/>
    </source>
</evidence>
<reference evidence="2" key="2">
    <citation type="submission" date="2013-10" db="EMBL/GenBank/DDBJ databases">
        <authorList>
            <person name="Aslett M."/>
        </authorList>
    </citation>
    <scope>NUCLEOTIDE SEQUENCE [LARGE SCALE GENOMIC DNA]</scope>
    <source>
        <strain evidence="2">Houghton</strain>
    </source>
</reference>
<dbReference type="RefSeq" id="XP_013247524.1">
    <property type="nucleotide sequence ID" value="XM_013392070.1"/>
</dbReference>
<evidence type="ECO:0000313" key="2">
    <source>
        <dbReference type="EMBL" id="CDI83339.1"/>
    </source>
</evidence>
<dbReference type="VEuPathDB" id="ToxoDB:EAH_00036110"/>
<sequence length="485" mass="52260">MSYLGSQGPLGEASSPQTQGLEFVHPFTPSHQAQTSMNSSGMGNMGNFLDSTGYSAEMGETHTAGISAEASYDAATLPTALALEGPEAAAALEELELQGSMEVKAAAKTPSKGSPGLRLTIGVALLVGLGAAAAAAAAAAARSLRRAVPASQMPLEVSAGNLSALSLSVHEHFVQLAERWHSSSHATQVAFCRWYYPKKRGIVVVQDPIDTFKEHLRAFDSLKQPTDADDFNARRTYAVQCLLMCAVMDAAYMRLSQLESTYERWQKDPTYSVNVLDLPGAFLNYAELNATPGTVSFQDFSRRLTEAGFEGLSASAADAEQPQIPPALATRLEHQAMEDVFMKTEDKRVLSVFHDFYTKVQRTLLAHDSPYKPQDPAANAPVQEPLSEIPMFSTASPFSVQVFKQALEEAEKTFDNAVSPQEVQSWEQMWTVGGIASVLRQLDDKSIRNLVQAQKLVQKYAEVAGTASGAGYDGLGILETALSLL</sequence>
<reference evidence="2" key="1">
    <citation type="submission" date="2013-10" db="EMBL/GenBank/DDBJ databases">
        <title>Genomic analysis of the causative agents of coccidiosis in chickens.</title>
        <authorList>
            <person name="Reid A.J."/>
            <person name="Blake D."/>
            <person name="Billington K."/>
            <person name="Browne H."/>
            <person name="Dunn M."/>
            <person name="Hung S."/>
            <person name="Kawahara F."/>
            <person name="Miranda-Saavedra D."/>
            <person name="Mourier T."/>
            <person name="Nagra H."/>
            <person name="Otto T.D."/>
            <person name="Rawlings N."/>
            <person name="Sanchez A."/>
            <person name="Sanders M."/>
            <person name="Subramaniam C."/>
            <person name="Tay Y."/>
            <person name="Dear P."/>
            <person name="Doerig C."/>
            <person name="Gruber A."/>
            <person name="Parkinson J."/>
            <person name="Shirley M."/>
            <person name="Wan K.L."/>
            <person name="Berriman M."/>
            <person name="Tomley F."/>
            <person name="Pain A."/>
        </authorList>
    </citation>
    <scope>NUCLEOTIDE SEQUENCE [LARGE SCALE GENOMIC DNA]</scope>
    <source>
        <strain evidence="2">Houghton</strain>
    </source>
</reference>
<proteinExistence type="predicted"/>
<dbReference type="OMA" id="IMEHIGA"/>